<dbReference type="PROSITE" id="PS50102">
    <property type="entry name" value="RRM"/>
    <property type="match status" value="1"/>
</dbReference>
<evidence type="ECO:0000313" key="5">
    <source>
        <dbReference type="Proteomes" id="UP001141552"/>
    </source>
</evidence>
<dbReference type="InterPro" id="IPR012677">
    <property type="entry name" value="Nucleotide-bd_a/b_plait_sf"/>
</dbReference>
<organism evidence="4 5">
    <name type="scientific">Turnera subulata</name>
    <dbReference type="NCBI Taxonomy" id="218843"/>
    <lineage>
        <taxon>Eukaryota</taxon>
        <taxon>Viridiplantae</taxon>
        <taxon>Streptophyta</taxon>
        <taxon>Embryophyta</taxon>
        <taxon>Tracheophyta</taxon>
        <taxon>Spermatophyta</taxon>
        <taxon>Magnoliopsida</taxon>
        <taxon>eudicotyledons</taxon>
        <taxon>Gunneridae</taxon>
        <taxon>Pentapetalae</taxon>
        <taxon>rosids</taxon>
        <taxon>fabids</taxon>
        <taxon>Malpighiales</taxon>
        <taxon>Passifloraceae</taxon>
        <taxon>Turnera</taxon>
    </lineage>
</organism>
<dbReference type="SUPFAM" id="SSF54928">
    <property type="entry name" value="RNA-binding domain, RBD"/>
    <property type="match status" value="1"/>
</dbReference>
<dbReference type="GO" id="GO:0003723">
    <property type="term" value="F:RNA binding"/>
    <property type="evidence" value="ECO:0007669"/>
    <property type="project" value="UniProtKB-UniRule"/>
</dbReference>
<dbReference type="OrthoDB" id="360390at2759"/>
<dbReference type="Pfam" id="PF00076">
    <property type="entry name" value="RRM_1"/>
    <property type="match status" value="1"/>
</dbReference>
<evidence type="ECO:0000259" key="3">
    <source>
        <dbReference type="PROSITE" id="PS50102"/>
    </source>
</evidence>
<dbReference type="AlphaFoldDB" id="A0A9Q0EZA2"/>
<dbReference type="InterPro" id="IPR000504">
    <property type="entry name" value="RRM_dom"/>
</dbReference>
<feature type="region of interest" description="Disordered" evidence="2">
    <location>
        <begin position="36"/>
        <end position="71"/>
    </location>
</feature>
<evidence type="ECO:0000313" key="4">
    <source>
        <dbReference type="EMBL" id="KAJ4822273.1"/>
    </source>
</evidence>
<comment type="caution">
    <text evidence="4">The sequence shown here is derived from an EMBL/GenBank/DDBJ whole genome shotgun (WGS) entry which is preliminary data.</text>
</comment>
<evidence type="ECO:0000256" key="1">
    <source>
        <dbReference type="PROSITE-ProRule" id="PRU00176"/>
    </source>
</evidence>
<dbReference type="Proteomes" id="UP001141552">
    <property type="component" value="Unassembled WGS sequence"/>
</dbReference>
<sequence>MSSQPFLSEPMLPGLPGGYPTYHHHLHHSATILPQTQDSQPKNTLHPPHSSSERPITTNPNHNPTNTKPLNFPHWNRKVIQNVVDNNLIVSIYVENLPNRWTPIDAHLVMSRFGDVMDIFIPQKLKKKGNHFAFIYYKRSGDVRELTTKINTLQLDGLYLSASLAKNRETQTGVKATPITHLGAQKQAGTNI</sequence>
<name>A0A9Q0EZA2_9ROSI</name>
<evidence type="ECO:0000256" key="2">
    <source>
        <dbReference type="SAM" id="MobiDB-lite"/>
    </source>
</evidence>
<dbReference type="SMART" id="SM00360">
    <property type="entry name" value="RRM"/>
    <property type="match status" value="1"/>
</dbReference>
<dbReference type="Gene3D" id="3.30.70.330">
    <property type="match status" value="1"/>
</dbReference>
<reference evidence="4" key="2">
    <citation type="journal article" date="2023" name="Plants (Basel)">
        <title>Annotation of the Turnera subulata (Passifloraceae) Draft Genome Reveals the S-Locus Evolved after the Divergence of Turneroideae from Passifloroideae in a Stepwise Manner.</title>
        <authorList>
            <person name="Henning P.M."/>
            <person name="Roalson E.H."/>
            <person name="Mir W."/>
            <person name="McCubbin A.G."/>
            <person name="Shore J.S."/>
        </authorList>
    </citation>
    <scope>NUCLEOTIDE SEQUENCE</scope>
    <source>
        <strain evidence="4">F60SS</strain>
    </source>
</reference>
<accession>A0A9Q0EZA2</accession>
<reference evidence="4" key="1">
    <citation type="submission" date="2022-02" db="EMBL/GenBank/DDBJ databases">
        <authorList>
            <person name="Henning P.M."/>
            <person name="McCubbin A.G."/>
            <person name="Shore J.S."/>
        </authorList>
    </citation>
    <scope>NUCLEOTIDE SEQUENCE</scope>
    <source>
        <strain evidence="4">F60SS</strain>
        <tissue evidence="4">Leaves</tissue>
    </source>
</reference>
<dbReference type="InterPro" id="IPR035979">
    <property type="entry name" value="RBD_domain_sf"/>
</dbReference>
<feature type="compositionally biased region" description="Low complexity" evidence="2">
    <location>
        <begin position="55"/>
        <end position="69"/>
    </location>
</feature>
<keyword evidence="1" id="KW-0694">RNA-binding</keyword>
<keyword evidence="5" id="KW-1185">Reference proteome</keyword>
<protein>
    <recommendedName>
        <fullName evidence="3">RRM domain-containing protein</fullName>
    </recommendedName>
</protein>
<feature type="domain" description="RRM" evidence="3">
    <location>
        <begin position="90"/>
        <end position="167"/>
    </location>
</feature>
<dbReference type="EMBL" id="JAKUCV010007716">
    <property type="protein sequence ID" value="KAJ4822273.1"/>
    <property type="molecule type" value="Genomic_DNA"/>
</dbReference>
<proteinExistence type="predicted"/>
<feature type="compositionally biased region" description="Polar residues" evidence="2">
    <location>
        <begin position="36"/>
        <end position="54"/>
    </location>
</feature>
<gene>
    <name evidence="4" type="ORF">Tsubulata_006379</name>
</gene>
<dbReference type="CDD" id="cd00590">
    <property type="entry name" value="RRM_SF"/>
    <property type="match status" value="1"/>
</dbReference>